<dbReference type="Pfam" id="PF17653">
    <property type="entry name" value="DUF5522"/>
    <property type="match status" value="1"/>
</dbReference>
<dbReference type="AlphaFoldDB" id="A0A5M6DP38"/>
<comment type="caution">
    <text evidence="1">The sequence shown here is derived from an EMBL/GenBank/DDBJ whole genome shotgun (WGS) entry which is preliminary data.</text>
</comment>
<name>A0A5M6DP38_9BACT</name>
<evidence type="ECO:0000313" key="2">
    <source>
        <dbReference type="Proteomes" id="UP000323426"/>
    </source>
</evidence>
<accession>A0A5M6DP38</accession>
<dbReference type="EMBL" id="VWSF01000001">
    <property type="protein sequence ID" value="KAA5549248.1"/>
    <property type="molecule type" value="Genomic_DNA"/>
</dbReference>
<reference evidence="1 2" key="1">
    <citation type="submission" date="2019-09" db="EMBL/GenBank/DDBJ databases">
        <title>Genome sequence and assembly of Adhaeribacter sp.</title>
        <authorList>
            <person name="Chhetri G."/>
        </authorList>
    </citation>
    <scope>NUCLEOTIDE SEQUENCE [LARGE SCALE GENOMIC DNA]</scope>
    <source>
        <strain evidence="1 2">DK36</strain>
    </source>
</reference>
<gene>
    <name evidence="1" type="ORF">F0145_01245</name>
</gene>
<dbReference type="InterPro" id="IPR040807">
    <property type="entry name" value="DUF5522"/>
</dbReference>
<sequence>MSGIRARLVLPENMAYFCLQITLIENLSCPRLSKSKQPPLAPEDYYFNEQGLLVFTENYLRKRGYCCKNGCKHCPYGFTKPQPSGAD</sequence>
<dbReference type="Proteomes" id="UP000323426">
    <property type="component" value="Unassembled WGS sequence"/>
</dbReference>
<evidence type="ECO:0000313" key="1">
    <source>
        <dbReference type="EMBL" id="KAA5549248.1"/>
    </source>
</evidence>
<keyword evidence="2" id="KW-1185">Reference proteome</keyword>
<protein>
    <submittedName>
        <fullName evidence="1">Uncharacterized protein</fullName>
    </submittedName>
</protein>
<organism evidence="1 2">
    <name type="scientific">Adhaeribacter rhizoryzae</name>
    <dbReference type="NCBI Taxonomy" id="2607907"/>
    <lineage>
        <taxon>Bacteria</taxon>
        <taxon>Pseudomonadati</taxon>
        <taxon>Bacteroidota</taxon>
        <taxon>Cytophagia</taxon>
        <taxon>Cytophagales</taxon>
        <taxon>Hymenobacteraceae</taxon>
        <taxon>Adhaeribacter</taxon>
    </lineage>
</organism>
<proteinExistence type="predicted"/>